<protein>
    <submittedName>
        <fullName evidence="4">Carbohydrate-binding domain-containing protein</fullName>
    </submittedName>
</protein>
<dbReference type="GO" id="GO:0004843">
    <property type="term" value="F:cysteine-type deubiquitinase activity"/>
    <property type="evidence" value="ECO:0007669"/>
    <property type="project" value="InterPro"/>
</dbReference>
<feature type="compositionally biased region" description="Low complexity" evidence="1">
    <location>
        <begin position="209"/>
        <end position="219"/>
    </location>
</feature>
<feature type="region of interest" description="Disordered" evidence="1">
    <location>
        <begin position="201"/>
        <end position="232"/>
    </location>
</feature>
<dbReference type="InterPro" id="IPR001394">
    <property type="entry name" value="Peptidase_C19_UCH"/>
</dbReference>
<dbReference type="RefSeq" id="XP_004366583.1">
    <property type="nucleotide sequence ID" value="XM_004366526.1"/>
</dbReference>
<dbReference type="GO" id="GO:0016579">
    <property type="term" value="P:protein deubiquitination"/>
    <property type="evidence" value="ECO:0007669"/>
    <property type="project" value="InterPro"/>
</dbReference>
<gene>
    <name evidence="4" type="ORF">DFA_04175</name>
</gene>
<dbReference type="EMBL" id="GL883018">
    <property type="protein sequence ID" value="EGG18679.1"/>
    <property type="molecule type" value="Genomic_DNA"/>
</dbReference>
<accession>F4Q1H8</accession>
<organism evidence="4 5">
    <name type="scientific">Cavenderia fasciculata</name>
    <name type="common">Slime mold</name>
    <name type="synonym">Dictyostelium fasciculatum</name>
    <dbReference type="NCBI Taxonomy" id="261658"/>
    <lineage>
        <taxon>Eukaryota</taxon>
        <taxon>Amoebozoa</taxon>
        <taxon>Evosea</taxon>
        <taxon>Eumycetozoa</taxon>
        <taxon>Dictyostelia</taxon>
        <taxon>Acytosteliales</taxon>
        <taxon>Cavenderiaceae</taxon>
        <taxon>Cavenderia</taxon>
    </lineage>
</organism>
<dbReference type="KEGG" id="dfa:DFA_04175"/>
<evidence type="ECO:0000313" key="5">
    <source>
        <dbReference type="Proteomes" id="UP000007797"/>
    </source>
</evidence>
<dbReference type="InterPro" id="IPR028889">
    <property type="entry name" value="USP"/>
</dbReference>
<dbReference type="PANTHER" id="PTHR15048">
    <property type="entry name" value="STARCH-BINDING DOMAIN-CONTAINING PROTEIN 1"/>
    <property type="match status" value="1"/>
</dbReference>
<dbReference type="Proteomes" id="UP000007797">
    <property type="component" value="Unassembled WGS sequence"/>
</dbReference>
<dbReference type="PROSITE" id="PS51166">
    <property type="entry name" value="CBM20"/>
    <property type="match status" value="1"/>
</dbReference>
<dbReference type="STRING" id="1054147.F4Q1H8"/>
<sequence>MKKRIIIRFYVQRKVEYGQFIKLTGSVPGLGSWCVDRAINMTWSQDDWWTGEYQCESLFSTNTHKNTFKLEPSFGLRLDENSTSTTTDLLSIDNQSSSSTSTSGCSTPNPYHIQTQQSLSPLLKGISPQFIDLEYKYVLFGDYSQSWEPERNHKISFMIWSGNSIDGTSSPSHSSSSGDDELFIEIRDEWGGGNGVCPTLDFQASTPLSNNNRHNNSSSIIKDSDHNQHPMQQQLQNQFNQFFDDCSNSSIDSNSSSNSNSISSITESINLSTSHVPANSYQFLHPLDPHPVPFYPSQVCTFVVTDEGCSDAHSVLLVSNFFGSDISRSIQMIPIKQVGVPYTIWIGQLYAPLPIKFEYKYVVMSNNNAGIYWEKGSRIFSPSIHGPRLLVNNDGALRVSDASPSWITTGLVGLAEHDNNCSLLSIVHLLYQINPLRHILLNLRGKIGFPFTQCLASIFTSMEMGSQTTEVNPLQNRIGNCIDSGEILNIILFSLIEEIERISKISNYEQDICINKIFQGELSQSSVVLDKKGNIVSSKTNHEKFVNIILPVRGFSSLEESLKHYKYTVEHLTEDHSFQTIVNLELMPEVFIIQLDRTHYLFDQKRTVKICDRFSFPKKFIPVDRDLYRLKGIICHTGAIGDSYDPFTGGHYFLYVRRRKQWYKCDGSHVETVSQKEAYYNSFGGINDQQAYILIYEKQKS</sequence>
<evidence type="ECO:0000256" key="1">
    <source>
        <dbReference type="SAM" id="MobiDB-lite"/>
    </source>
</evidence>
<dbReference type="SUPFAM" id="SSF54001">
    <property type="entry name" value="Cysteine proteinases"/>
    <property type="match status" value="1"/>
</dbReference>
<dbReference type="Pfam" id="PF00686">
    <property type="entry name" value="CBM_20"/>
    <property type="match status" value="1"/>
</dbReference>
<evidence type="ECO:0000259" key="3">
    <source>
        <dbReference type="PROSITE" id="PS51166"/>
    </source>
</evidence>
<dbReference type="GO" id="GO:0016020">
    <property type="term" value="C:membrane"/>
    <property type="evidence" value="ECO:0007669"/>
    <property type="project" value="TreeGrafter"/>
</dbReference>
<dbReference type="PANTHER" id="PTHR15048:SF0">
    <property type="entry name" value="STARCH-BINDING DOMAIN-CONTAINING PROTEIN 1"/>
    <property type="match status" value="1"/>
</dbReference>
<dbReference type="SUPFAM" id="SSF49452">
    <property type="entry name" value="Starch-binding domain-like"/>
    <property type="match status" value="2"/>
</dbReference>
<dbReference type="GO" id="GO:2001070">
    <property type="term" value="F:starch binding"/>
    <property type="evidence" value="ECO:0007669"/>
    <property type="project" value="InterPro"/>
</dbReference>
<feature type="region of interest" description="Disordered" evidence="1">
    <location>
        <begin position="89"/>
        <end position="111"/>
    </location>
</feature>
<dbReference type="Gene3D" id="2.60.40.10">
    <property type="entry name" value="Immunoglobulins"/>
    <property type="match status" value="1"/>
</dbReference>
<dbReference type="GeneID" id="14870553"/>
<name>F4Q1H8_CACFS</name>
<dbReference type="Gene3D" id="3.90.70.10">
    <property type="entry name" value="Cysteine proteinases"/>
    <property type="match status" value="1"/>
</dbReference>
<proteinExistence type="predicted"/>
<dbReference type="OrthoDB" id="550577at2759"/>
<keyword evidence="5" id="KW-1185">Reference proteome</keyword>
<reference evidence="5" key="1">
    <citation type="journal article" date="2011" name="Genome Res.">
        <title>Phylogeny-wide analysis of social amoeba genomes highlights ancient origins for complex intercellular communication.</title>
        <authorList>
            <person name="Heidel A.J."/>
            <person name="Lawal H.M."/>
            <person name="Felder M."/>
            <person name="Schilde C."/>
            <person name="Helps N.R."/>
            <person name="Tunggal B."/>
            <person name="Rivero F."/>
            <person name="John U."/>
            <person name="Schleicher M."/>
            <person name="Eichinger L."/>
            <person name="Platzer M."/>
            <person name="Noegel A.A."/>
            <person name="Schaap P."/>
            <person name="Gloeckner G."/>
        </authorList>
    </citation>
    <scope>NUCLEOTIDE SEQUENCE [LARGE SCALE GENOMIC DNA]</scope>
    <source>
        <strain evidence="5">SH3</strain>
    </source>
</reference>
<dbReference type="SMART" id="SM01065">
    <property type="entry name" value="CBM_2"/>
    <property type="match status" value="2"/>
</dbReference>
<dbReference type="InterPro" id="IPR038765">
    <property type="entry name" value="Papain-like_cys_pep_sf"/>
</dbReference>
<feature type="domain" description="USP" evidence="2">
    <location>
        <begin position="412"/>
        <end position="699"/>
    </location>
</feature>
<dbReference type="OMA" id="IEIRDEW"/>
<feature type="domain" description="CBM20" evidence="3">
    <location>
        <begin position="1"/>
        <end position="118"/>
    </location>
</feature>
<dbReference type="CDD" id="cd02257">
    <property type="entry name" value="Peptidase_C19"/>
    <property type="match status" value="1"/>
</dbReference>
<dbReference type="InterPro" id="IPR002044">
    <property type="entry name" value="CBM20"/>
</dbReference>
<dbReference type="PROSITE" id="PS50235">
    <property type="entry name" value="USP_3"/>
    <property type="match status" value="1"/>
</dbReference>
<dbReference type="InterPro" id="IPR013783">
    <property type="entry name" value="Ig-like_fold"/>
</dbReference>
<dbReference type="Pfam" id="PF00443">
    <property type="entry name" value="UCH"/>
    <property type="match status" value="1"/>
</dbReference>
<dbReference type="InterPro" id="IPR013784">
    <property type="entry name" value="Carb-bd-like_fold"/>
</dbReference>
<evidence type="ECO:0000313" key="4">
    <source>
        <dbReference type="EMBL" id="EGG18679.1"/>
    </source>
</evidence>
<evidence type="ECO:0000259" key="2">
    <source>
        <dbReference type="PROSITE" id="PS50235"/>
    </source>
</evidence>
<dbReference type="AlphaFoldDB" id="F4Q1H8"/>
<feature type="compositionally biased region" description="Low complexity" evidence="1">
    <location>
        <begin position="89"/>
        <end position="107"/>
    </location>
</feature>